<evidence type="ECO:0000256" key="2">
    <source>
        <dbReference type="PIRSR" id="PIRSR001365-1"/>
    </source>
</evidence>
<comment type="similarity">
    <text evidence="1">Belongs to the DapA family.</text>
</comment>
<dbReference type="Pfam" id="PF00701">
    <property type="entry name" value="DHDPS"/>
    <property type="match status" value="1"/>
</dbReference>
<name>A0A179GM80_PURLI</name>
<keyword evidence="1" id="KW-0456">Lyase</keyword>
<dbReference type="PANTHER" id="PTHR12128:SF52">
    <property type="entry name" value="4-HYDROXY-2-OXOGLUTARATE ALDOLASE, MITOCHONDRIAL-RELATED"/>
    <property type="match status" value="1"/>
</dbReference>
<dbReference type="CDD" id="cd00408">
    <property type="entry name" value="DHDPS-like"/>
    <property type="match status" value="1"/>
</dbReference>
<dbReference type="EMBL" id="LSBH01000005">
    <property type="protein sequence ID" value="OAQ78882.1"/>
    <property type="molecule type" value="Genomic_DNA"/>
</dbReference>
<dbReference type="SUPFAM" id="SSF51569">
    <property type="entry name" value="Aldolase"/>
    <property type="match status" value="1"/>
</dbReference>
<evidence type="ECO:0000256" key="3">
    <source>
        <dbReference type="PIRSR" id="PIRSR001365-2"/>
    </source>
</evidence>
<feature type="active site" description="Schiff-base intermediate with substrate" evidence="2">
    <location>
        <position position="193"/>
    </location>
</feature>
<feature type="active site" description="Proton donor/acceptor" evidence="2">
    <location>
        <position position="164"/>
    </location>
</feature>
<feature type="binding site" evidence="3">
    <location>
        <position position="252"/>
    </location>
    <ligand>
        <name>pyruvate</name>
        <dbReference type="ChEBI" id="CHEBI:15361"/>
    </ligand>
</feature>
<dbReference type="SMART" id="SM01130">
    <property type="entry name" value="DHDPS"/>
    <property type="match status" value="1"/>
</dbReference>
<dbReference type="InterPro" id="IPR013785">
    <property type="entry name" value="Aldolase_TIM"/>
</dbReference>
<evidence type="ECO:0000256" key="4">
    <source>
        <dbReference type="SAM" id="MobiDB-lite"/>
    </source>
</evidence>
<dbReference type="Gene3D" id="3.20.20.70">
    <property type="entry name" value="Aldolase class I"/>
    <property type="match status" value="1"/>
</dbReference>
<evidence type="ECO:0000256" key="1">
    <source>
        <dbReference type="PIRNR" id="PIRNR001365"/>
    </source>
</evidence>
<feature type="region of interest" description="Disordered" evidence="4">
    <location>
        <begin position="1"/>
        <end position="21"/>
    </location>
</feature>
<protein>
    <submittedName>
        <fullName evidence="5">Dihydrodipicolinate synthetase</fullName>
    </submittedName>
</protein>
<dbReference type="PIRSF" id="PIRSF001365">
    <property type="entry name" value="DHDPS"/>
    <property type="match status" value="1"/>
</dbReference>
<dbReference type="GO" id="GO:0008840">
    <property type="term" value="F:4-hydroxy-tetrahydrodipicolinate synthase activity"/>
    <property type="evidence" value="ECO:0007669"/>
    <property type="project" value="TreeGrafter"/>
</dbReference>
<proteinExistence type="inferred from homology"/>
<dbReference type="PANTHER" id="PTHR12128">
    <property type="entry name" value="DIHYDRODIPICOLINATE SYNTHASE"/>
    <property type="match status" value="1"/>
</dbReference>
<dbReference type="Proteomes" id="UP000078240">
    <property type="component" value="Unassembled WGS sequence"/>
</dbReference>
<organism evidence="5 6">
    <name type="scientific">Purpureocillium lilacinum</name>
    <name type="common">Paecilomyces lilacinus</name>
    <dbReference type="NCBI Taxonomy" id="33203"/>
    <lineage>
        <taxon>Eukaryota</taxon>
        <taxon>Fungi</taxon>
        <taxon>Dikarya</taxon>
        <taxon>Ascomycota</taxon>
        <taxon>Pezizomycotina</taxon>
        <taxon>Sordariomycetes</taxon>
        <taxon>Hypocreomycetidae</taxon>
        <taxon>Hypocreales</taxon>
        <taxon>Ophiocordycipitaceae</taxon>
        <taxon>Purpureocillium</taxon>
    </lineage>
</organism>
<evidence type="ECO:0000313" key="6">
    <source>
        <dbReference type="Proteomes" id="UP000078240"/>
    </source>
</evidence>
<sequence length="350" mass="36315">MSPVAIASPHPNGNGDAAPVRPLHRGIYVPTVAFFDPETDELDPKATARHATRLAGSGIAGLAVQGSNGEAVHLLSHERSLVTKTTRAALDAAGHADMPLLVGCGAQSTVETIALCRQAAADGGDYALVLPPSYYNGLFAAGNATILDYFTAVADASPIPIIVYNYPGATPGIDINSDVLIQLSRHANIAGCKFTCGNTGKLGRVAAAVRRQQRETSAAAAAGQGEAQGFLCFAGSADFTVAAHAAGAAGVIGGLGNVAPRSCVRLFELCEQNASGERAADEVDAVQEDLARGDWVCIQTGVLGVKEALRAFYGYGGWARRPLPRPNEAAREKIVEGLRELADMEKELEA</sequence>
<gene>
    <name evidence="5" type="ORF">VFPBJ_07003</name>
</gene>
<reference evidence="5 6" key="1">
    <citation type="submission" date="2016-01" db="EMBL/GenBank/DDBJ databases">
        <title>Biosynthesis of antibiotic leucinostatins and their inhibition on Phytophthora in bio-control Purpureocillium lilacinum.</title>
        <authorList>
            <person name="Wang G."/>
            <person name="Liu Z."/>
            <person name="Lin R."/>
            <person name="Li E."/>
            <person name="Mao Z."/>
            <person name="Ling J."/>
            <person name="Yin W."/>
            <person name="Xie B."/>
        </authorList>
    </citation>
    <scope>NUCLEOTIDE SEQUENCE [LARGE SCALE GENOMIC DNA]</scope>
    <source>
        <strain evidence="5">PLBJ-1</strain>
    </source>
</reference>
<comment type="caution">
    <text evidence="5">The sequence shown here is derived from an EMBL/GenBank/DDBJ whole genome shotgun (WGS) entry which is preliminary data.</text>
</comment>
<dbReference type="AlphaFoldDB" id="A0A179GM80"/>
<evidence type="ECO:0000313" key="5">
    <source>
        <dbReference type="EMBL" id="OAQ78882.1"/>
    </source>
</evidence>
<accession>A0A179GM80</accession>
<dbReference type="InterPro" id="IPR002220">
    <property type="entry name" value="DapA-like"/>
</dbReference>
<dbReference type="PRINTS" id="PR00146">
    <property type="entry name" value="DHPICSNTHASE"/>
</dbReference>